<dbReference type="Proteomes" id="UP000829116">
    <property type="component" value="Chromosome"/>
</dbReference>
<evidence type="ECO:0000313" key="2">
    <source>
        <dbReference type="Proteomes" id="UP000829116"/>
    </source>
</evidence>
<evidence type="ECO:0000313" key="1">
    <source>
        <dbReference type="EMBL" id="UNH30831.1"/>
    </source>
</evidence>
<dbReference type="RefSeq" id="WP_241542213.1">
    <property type="nucleotide sequence ID" value="NZ_CAWQWN010000001.1"/>
</dbReference>
<name>A0A9Q8V4N2_9GAMM</name>
<accession>A0A9Q8V4N2</accession>
<dbReference type="AlphaFoldDB" id="A0A9Q8V4N2"/>
<sequence>MNSDEFFNSMLNKKIEIEFSKNTAISSIGLNNEALFQLPFIAMIVLLISTDRRKSDLSEVGNLVGELIEETMSGFKKSSQHLSWSVNLRIRTVAALNFLELKNLIFINNNNKIHSTNLGNKIIERVYSYETDLAYNLGLIKRAYRNNLVDKKLDGELI</sequence>
<protein>
    <submittedName>
        <fullName evidence="1">Uncharacterized protein</fullName>
    </submittedName>
</protein>
<proteinExistence type="predicted"/>
<dbReference type="EMBL" id="CP093245">
    <property type="protein sequence ID" value="UNH30831.1"/>
    <property type="molecule type" value="Genomic_DNA"/>
</dbReference>
<organism evidence="1 2">
    <name type="scientific">Moellerella wisconsensis</name>
    <dbReference type="NCBI Taxonomy" id="158849"/>
    <lineage>
        <taxon>Bacteria</taxon>
        <taxon>Pseudomonadati</taxon>
        <taxon>Pseudomonadota</taxon>
        <taxon>Gammaproteobacteria</taxon>
        <taxon>Enterobacterales</taxon>
        <taxon>Morganellaceae</taxon>
        <taxon>Moellerella</taxon>
    </lineage>
</organism>
<gene>
    <name evidence="1" type="ORF">MNY72_00425</name>
</gene>
<reference evidence="1" key="1">
    <citation type="submission" date="2022-03" db="EMBL/GenBank/DDBJ databases">
        <title>ESBL-producing Moellerella wisconsensis and Escherichia marmotae isolated from wild game meat.</title>
        <authorList>
            <person name="Biggel M."/>
        </authorList>
    </citation>
    <scope>NUCLEOTIDE SEQUENCE</scope>
    <source>
        <strain evidence="1">W51</strain>
    </source>
</reference>